<feature type="binding site" evidence="10">
    <location>
        <position position="79"/>
    </location>
    <ligand>
        <name>Mn(2+)</name>
        <dbReference type="ChEBI" id="CHEBI:29035"/>
        <label>2</label>
    </ligand>
</feature>
<dbReference type="InterPro" id="IPR029052">
    <property type="entry name" value="Metallo-depent_PP-like"/>
</dbReference>
<comment type="caution">
    <text evidence="12">The sequence shown here is derived from an EMBL/GenBank/DDBJ whole genome shotgun (WGS) entry which is preliminary data.</text>
</comment>
<dbReference type="UniPathway" id="UPA00359">
    <property type="reaction ID" value="UER00480"/>
</dbReference>
<keyword evidence="13" id="KW-1185">Reference proteome</keyword>
<feature type="binding site" evidence="10">
    <location>
        <position position="197"/>
    </location>
    <ligand>
        <name>Mn(2+)</name>
        <dbReference type="ChEBI" id="CHEBI:29035"/>
        <label>1</label>
    </ligand>
</feature>
<feature type="binding site" evidence="10">
    <location>
        <position position="122"/>
    </location>
    <ligand>
        <name>substrate</name>
    </ligand>
</feature>
<accession>A0A7U8C3C4</accession>
<feature type="binding site" evidence="10">
    <location>
        <position position="114"/>
    </location>
    <ligand>
        <name>Mn(2+)</name>
        <dbReference type="ChEBI" id="CHEBI:29035"/>
        <label>2</label>
    </ligand>
</feature>
<comment type="function">
    <text evidence="10">Hydrolyzes the pyrophosphate bond of UDP-2,3-diacylglucosamine to yield 2,3-diacylglucosamine 1-phosphate (lipid X) and UMP by catalyzing the attack of water at the alpha-P atom. Involved in the biosynthesis of lipid A, a phosphorylated glycolipid that anchors the lipopolysaccharide to the outer membrane of the cell.</text>
</comment>
<dbReference type="GO" id="GO:0008758">
    <property type="term" value="F:UDP-2,3-diacylglucosamine hydrolase activity"/>
    <property type="evidence" value="ECO:0007669"/>
    <property type="project" value="UniProtKB-UniRule"/>
</dbReference>
<keyword evidence="3 10" id="KW-0997">Cell inner membrane</keyword>
<feature type="binding site" evidence="10">
    <location>
        <position position="195"/>
    </location>
    <ligand>
        <name>Mn(2+)</name>
        <dbReference type="ChEBI" id="CHEBI:29035"/>
        <label>2</label>
    </ligand>
</feature>
<comment type="caution">
    <text evidence="10">Lacks conserved residue(s) required for the propagation of feature annotation.</text>
</comment>
<dbReference type="RefSeq" id="WP_007023042.1">
    <property type="nucleotide sequence ID" value="NZ_CH724129.1"/>
</dbReference>
<evidence type="ECO:0000256" key="4">
    <source>
        <dbReference type="ARBA" id="ARBA00022556"/>
    </source>
</evidence>
<dbReference type="EC" id="3.6.1.54" evidence="10"/>
<evidence type="ECO:0000256" key="10">
    <source>
        <dbReference type="HAMAP-Rule" id="MF_00575"/>
    </source>
</evidence>
<dbReference type="SUPFAM" id="SSF56300">
    <property type="entry name" value="Metallo-dependent phosphatases"/>
    <property type="match status" value="1"/>
</dbReference>
<feature type="binding site" evidence="10">
    <location>
        <position position="41"/>
    </location>
    <ligand>
        <name>Mn(2+)</name>
        <dbReference type="ChEBI" id="CHEBI:29035"/>
        <label>2</label>
    </ligand>
</feature>
<feature type="binding site" evidence="10">
    <location>
        <position position="41"/>
    </location>
    <ligand>
        <name>Mn(2+)</name>
        <dbReference type="ChEBI" id="CHEBI:29035"/>
        <label>1</label>
    </ligand>
</feature>
<dbReference type="GO" id="GO:0005737">
    <property type="term" value="C:cytoplasm"/>
    <property type="evidence" value="ECO:0007669"/>
    <property type="project" value="InterPro"/>
</dbReference>
<proteinExistence type="inferred from homology"/>
<comment type="similarity">
    <text evidence="10">Belongs to the LpxH family.</text>
</comment>
<dbReference type="GO" id="GO:0019897">
    <property type="term" value="C:extrinsic component of plasma membrane"/>
    <property type="evidence" value="ECO:0007669"/>
    <property type="project" value="UniProtKB-UniRule"/>
</dbReference>
<comment type="cofactor">
    <cofactor evidence="10">
        <name>Mn(2+)</name>
        <dbReference type="ChEBI" id="CHEBI:29035"/>
    </cofactor>
    <text evidence="10">Binds 2 Mn(2+) ions per subunit in a binuclear metal center.</text>
</comment>
<comment type="subcellular location">
    <subcellularLocation>
        <location evidence="10">Cell inner membrane</location>
        <topology evidence="10">Peripheral membrane protein</topology>
        <orientation evidence="10">Cytoplasmic side</orientation>
    </subcellularLocation>
</comment>
<evidence type="ECO:0000256" key="9">
    <source>
        <dbReference type="ARBA" id="ARBA00023211"/>
    </source>
</evidence>
<evidence type="ECO:0000256" key="8">
    <source>
        <dbReference type="ARBA" id="ARBA00023136"/>
    </source>
</evidence>
<dbReference type="GO" id="GO:0030145">
    <property type="term" value="F:manganese ion binding"/>
    <property type="evidence" value="ECO:0007669"/>
    <property type="project" value="UniProtKB-UniRule"/>
</dbReference>
<evidence type="ECO:0000259" key="11">
    <source>
        <dbReference type="Pfam" id="PF00149"/>
    </source>
</evidence>
<gene>
    <name evidence="10" type="primary">lpxH</name>
    <name evidence="12" type="ORF">MED92_00015</name>
</gene>
<dbReference type="Proteomes" id="UP000002171">
    <property type="component" value="Unassembled WGS sequence"/>
</dbReference>
<comment type="pathway">
    <text evidence="10">Glycolipid biosynthesis; lipid IV(A) biosynthesis; lipid IV(A) from (3R)-3-hydroxytetradecanoyl-[acyl-carrier-protein] and UDP-N-acetyl-alpha-D-glucosamine: step 4/6.</text>
</comment>
<dbReference type="HAMAP" id="MF_00575">
    <property type="entry name" value="LpxH"/>
    <property type="match status" value="1"/>
</dbReference>
<evidence type="ECO:0000256" key="3">
    <source>
        <dbReference type="ARBA" id="ARBA00022519"/>
    </source>
</evidence>
<evidence type="ECO:0000313" key="13">
    <source>
        <dbReference type="Proteomes" id="UP000002171"/>
    </source>
</evidence>
<dbReference type="NCBIfam" id="NF003743">
    <property type="entry name" value="PRK05340.1"/>
    <property type="match status" value="1"/>
</dbReference>
<dbReference type="Pfam" id="PF00149">
    <property type="entry name" value="Metallophos"/>
    <property type="match status" value="1"/>
</dbReference>
<dbReference type="EMBL" id="AAOW01000036">
    <property type="protein sequence ID" value="EAR59694.1"/>
    <property type="molecule type" value="Genomic_DNA"/>
</dbReference>
<evidence type="ECO:0000256" key="7">
    <source>
        <dbReference type="ARBA" id="ARBA00023098"/>
    </source>
</evidence>
<organism evidence="12 13">
    <name type="scientific">Neptuniibacter caesariensis</name>
    <dbReference type="NCBI Taxonomy" id="207954"/>
    <lineage>
        <taxon>Bacteria</taxon>
        <taxon>Pseudomonadati</taxon>
        <taxon>Pseudomonadota</taxon>
        <taxon>Gammaproteobacteria</taxon>
        <taxon>Oceanospirillales</taxon>
        <taxon>Oceanospirillaceae</taxon>
        <taxon>Neptuniibacter</taxon>
    </lineage>
</organism>
<keyword evidence="8 10" id="KW-0472">Membrane</keyword>
<keyword evidence="9 10" id="KW-0464">Manganese</keyword>
<keyword evidence="5 10" id="KW-0479">Metal-binding</keyword>
<evidence type="ECO:0000256" key="1">
    <source>
        <dbReference type="ARBA" id="ARBA00022475"/>
    </source>
</evidence>
<keyword evidence="2 10" id="KW-0444">Lipid biosynthesis</keyword>
<dbReference type="InterPro" id="IPR004843">
    <property type="entry name" value="Calcineurin-like_PHP"/>
</dbReference>
<feature type="binding site" evidence="10">
    <location>
        <position position="195"/>
    </location>
    <ligand>
        <name>substrate</name>
    </ligand>
</feature>
<keyword evidence="7 10" id="KW-0443">Lipid metabolism</keyword>
<evidence type="ECO:0000256" key="2">
    <source>
        <dbReference type="ARBA" id="ARBA00022516"/>
    </source>
</evidence>
<feature type="domain" description="Calcineurin-like phosphoesterase" evidence="11">
    <location>
        <begin position="1"/>
        <end position="199"/>
    </location>
</feature>
<protein>
    <recommendedName>
        <fullName evidence="10">UDP-2,3-diacylglucosamine hydrolase</fullName>
        <ecNumber evidence="10">3.6.1.54</ecNumber>
    </recommendedName>
    <alternativeName>
        <fullName evidence="10">UDP-2,3-diacylglucosamine diphosphatase</fullName>
    </alternativeName>
</protein>
<feature type="binding site" evidence="10">
    <location>
        <position position="160"/>
    </location>
    <ligand>
        <name>substrate</name>
    </ligand>
</feature>
<dbReference type="GO" id="GO:0009245">
    <property type="term" value="P:lipid A biosynthetic process"/>
    <property type="evidence" value="ECO:0007669"/>
    <property type="project" value="UniProtKB-UniRule"/>
</dbReference>
<feature type="binding site" evidence="10">
    <location>
        <position position="10"/>
    </location>
    <ligand>
        <name>Mn(2+)</name>
        <dbReference type="ChEBI" id="CHEBI:29035"/>
        <label>1</label>
    </ligand>
</feature>
<keyword evidence="1 10" id="KW-1003">Cell membrane</keyword>
<feature type="binding site" evidence="10">
    <location>
        <position position="8"/>
    </location>
    <ligand>
        <name>Mn(2+)</name>
        <dbReference type="ChEBI" id="CHEBI:29035"/>
        <label>1</label>
    </ligand>
</feature>
<dbReference type="PANTHER" id="PTHR34990:SF1">
    <property type="entry name" value="UDP-2,3-DIACYLGLUCOSAMINE HYDROLASE"/>
    <property type="match status" value="1"/>
</dbReference>
<dbReference type="InterPro" id="IPR010138">
    <property type="entry name" value="UDP-diacylglucosamine_Hdrlase"/>
</dbReference>
<dbReference type="PANTHER" id="PTHR34990">
    <property type="entry name" value="UDP-2,3-DIACYLGLUCOSAMINE HYDROLASE-RELATED"/>
    <property type="match status" value="1"/>
</dbReference>
<keyword evidence="4 10" id="KW-0441">Lipid A biosynthesis</keyword>
<dbReference type="OrthoDB" id="9783283at2"/>
<name>A0A7U8C3C4_NEPCE</name>
<dbReference type="AlphaFoldDB" id="A0A7U8C3C4"/>
<comment type="catalytic activity">
    <reaction evidence="10">
        <text>UDP-2-N,3-O-bis[(3R)-3-hydroxytetradecanoyl]-alpha-D-glucosamine + H2O = 2-N,3-O-bis[(3R)-3-hydroxytetradecanoyl]-alpha-D-glucosaminyl 1-phosphate + UMP + 2 H(+)</text>
        <dbReference type="Rhea" id="RHEA:25213"/>
        <dbReference type="ChEBI" id="CHEBI:15377"/>
        <dbReference type="ChEBI" id="CHEBI:15378"/>
        <dbReference type="ChEBI" id="CHEBI:57865"/>
        <dbReference type="ChEBI" id="CHEBI:57957"/>
        <dbReference type="ChEBI" id="CHEBI:78847"/>
        <dbReference type="EC" id="3.6.1.54"/>
    </reaction>
</comment>
<dbReference type="NCBIfam" id="TIGR01854">
    <property type="entry name" value="lipid_A_lpxH"/>
    <property type="match status" value="1"/>
</dbReference>
<dbReference type="Gene3D" id="3.60.21.10">
    <property type="match status" value="1"/>
</dbReference>
<evidence type="ECO:0000313" key="12">
    <source>
        <dbReference type="EMBL" id="EAR59694.1"/>
    </source>
</evidence>
<feature type="binding site" evidence="10">
    <location>
        <position position="167"/>
    </location>
    <ligand>
        <name>substrate</name>
    </ligand>
</feature>
<sequence>MTVYFVSDIHLKPERPDLTRAFSYFLTETAQDASELFLLGDIFEAWIGDDAPIPGLDELFSQLKALSDKGCKVYFQHGNRDFLVGQTFVSGIGAELLPEEILIDLPCGPALIMHGDQLCTDDQEYMQFRAMVRDPQWQSAFKAKSLEERLAVARQLREASKERGAEKSEYITDVNTESVVKALNDNKCDLLIHGHTHRPAIHQITSAQGPSTRVVLGDWDEKGWYLKVDSSGYELISFDIAEA</sequence>
<feature type="binding site" evidence="10">
    <location>
        <begin position="79"/>
        <end position="80"/>
    </location>
    <ligand>
        <name>substrate</name>
    </ligand>
</feature>
<dbReference type="InterPro" id="IPR043461">
    <property type="entry name" value="LpxH-like"/>
</dbReference>
<dbReference type="CDD" id="cd07398">
    <property type="entry name" value="MPP_YbbF-LpxH"/>
    <property type="match status" value="1"/>
</dbReference>
<evidence type="ECO:0000256" key="6">
    <source>
        <dbReference type="ARBA" id="ARBA00022801"/>
    </source>
</evidence>
<evidence type="ECO:0000256" key="5">
    <source>
        <dbReference type="ARBA" id="ARBA00022723"/>
    </source>
</evidence>
<keyword evidence="6 10" id="KW-0378">Hydrolase</keyword>
<reference evidence="12 13" key="1">
    <citation type="submission" date="2006-02" db="EMBL/GenBank/DDBJ databases">
        <authorList>
            <person name="Pinhassi J."/>
            <person name="Pedros-Alio C."/>
            <person name="Ferriera S."/>
            <person name="Johnson J."/>
            <person name="Kravitz S."/>
            <person name="Halpern A."/>
            <person name="Remington K."/>
            <person name="Beeson K."/>
            <person name="Tran B."/>
            <person name="Rogers Y.-H."/>
            <person name="Friedman R."/>
            <person name="Venter J.C."/>
        </authorList>
    </citation>
    <scope>NUCLEOTIDE SEQUENCE [LARGE SCALE GENOMIC DNA]</scope>
    <source>
        <strain evidence="12 13">MED92</strain>
    </source>
</reference>